<organism evidence="4 7">
    <name type="scientific">Didymodactylos carnosus</name>
    <dbReference type="NCBI Taxonomy" id="1234261"/>
    <lineage>
        <taxon>Eukaryota</taxon>
        <taxon>Metazoa</taxon>
        <taxon>Spiralia</taxon>
        <taxon>Gnathifera</taxon>
        <taxon>Rotifera</taxon>
        <taxon>Eurotatoria</taxon>
        <taxon>Bdelloidea</taxon>
        <taxon>Philodinida</taxon>
        <taxon>Philodinidae</taxon>
        <taxon>Didymodactylos</taxon>
    </lineage>
</organism>
<evidence type="ECO:0000313" key="5">
    <source>
        <dbReference type="EMBL" id="CAF4301153.1"/>
    </source>
</evidence>
<feature type="domain" description="DUF7796" evidence="2">
    <location>
        <begin position="426"/>
        <end position="604"/>
    </location>
</feature>
<evidence type="ECO:0000313" key="6">
    <source>
        <dbReference type="EMBL" id="CAF4464177.1"/>
    </source>
</evidence>
<dbReference type="AlphaFoldDB" id="A0A816A150"/>
<comment type="caution">
    <text evidence="4">The sequence shown here is derived from an EMBL/GenBank/DDBJ whole genome shotgun (WGS) entry which is preliminary data.</text>
</comment>
<keyword evidence="1" id="KW-0812">Transmembrane</keyword>
<evidence type="ECO:0000313" key="4">
    <source>
        <dbReference type="EMBL" id="CAF1591672.1"/>
    </source>
</evidence>
<dbReference type="OrthoDB" id="408493at2759"/>
<dbReference type="EMBL" id="CAJOBA010057547">
    <property type="protein sequence ID" value="CAF4301153.1"/>
    <property type="molecule type" value="Genomic_DNA"/>
</dbReference>
<keyword evidence="1" id="KW-1133">Transmembrane helix</keyword>
<dbReference type="EMBL" id="CAJOBC010099970">
    <property type="protein sequence ID" value="CAF4464177.1"/>
    <property type="molecule type" value="Genomic_DNA"/>
</dbReference>
<dbReference type="Proteomes" id="UP000677228">
    <property type="component" value="Unassembled WGS sequence"/>
</dbReference>
<evidence type="ECO:0000256" key="1">
    <source>
        <dbReference type="SAM" id="Phobius"/>
    </source>
</evidence>
<gene>
    <name evidence="4" type="ORF">GPM918_LOCUS41808</name>
    <name evidence="3" type="ORF">OVA965_LOCUS37478</name>
    <name evidence="6" type="ORF">SRO942_LOCUS42924</name>
    <name evidence="5" type="ORF">TMI583_LOCUS38563</name>
</gene>
<dbReference type="Proteomes" id="UP000681722">
    <property type="component" value="Unassembled WGS sequence"/>
</dbReference>
<dbReference type="PANTHER" id="PTHR31362:SF0">
    <property type="entry name" value="EXOSTOSIN DOMAIN-CONTAINING PROTEIN-RELATED"/>
    <property type="match status" value="1"/>
</dbReference>
<dbReference type="InterPro" id="IPR005049">
    <property type="entry name" value="STL-like"/>
</dbReference>
<feature type="transmembrane region" description="Helical" evidence="1">
    <location>
        <begin position="6"/>
        <end position="28"/>
    </location>
</feature>
<dbReference type="Pfam" id="PF25072">
    <property type="entry name" value="DUF7796"/>
    <property type="match status" value="1"/>
</dbReference>
<dbReference type="EMBL" id="CAJNOQ010033794">
    <property type="protein sequence ID" value="CAF1591672.1"/>
    <property type="molecule type" value="Genomic_DNA"/>
</dbReference>
<dbReference type="InterPro" id="IPR056698">
    <property type="entry name" value="DUF7796"/>
</dbReference>
<evidence type="ECO:0000313" key="3">
    <source>
        <dbReference type="EMBL" id="CAF1513559.1"/>
    </source>
</evidence>
<keyword evidence="1" id="KW-0472">Membrane</keyword>
<evidence type="ECO:0000259" key="2">
    <source>
        <dbReference type="Pfam" id="PF25072"/>
    </source>
</evidence>
<reference evidence="4" key="1">
    <citation type="submission" date="2021-02" db="EMBL/GenBank/DDBJ databases">
        <authorList>
            <person name="Nowell W R."/>
        </authorList>
    </citation>
    <scope>NUCLEOTIDE SEQUENCE</scope>
</reference>
<evidence type="ECO:0000313" key="7">
    <source>
        <dbReference type="Proteomes" id="UP000663829"/>
    </source>
</evidence>
<dbReference type="PROSITE" id="PS51257">
    <property type="entry name" value="PROKAR_LIPOPROTEIN"/>
    <property type="match status" value="1"/>
</dbReference>
<keyword evidence="7" id="KW-1185">Reference proteome</keyword>
<dbReference type="Proteomes" id="UP000663829">
    <property type="component" value="Unassembled WGS sequence"/>
</dbReference>
<dbReference type="EMBL" id="CAJNOK010035462">
    <property type="protein sequence ID" value="CAF1513559.1"/>
    <property type="molecule type" value="Genomic_DNA"/>
</dbReference>
<sequence length="637" mass="73911">MRLTPVSVQVFCAIVGCLFLFIFCLSAYRRTISYPTSFPKKLFAYPSHKVPLNCTTYGEKWIIITTIFYPTDAVRKFLSLSSDWKLMVIGDRKTPKDWVSNITQTLRSKLIFLSIDDQLKLDYRIIEFLPEGAYTRKNIGYLAAIQCGAKIIYESDDDNLLEADDIMVLPKQSTALDVPWYTFHQIRSPFINIYGSFGHPRIWPRGFPIDELKNVTEDGWSSLRQNENHEPVNAYIQQYLADLDPDVDAIYRLAHPMTLGHIRFNRDQKPVAVEPFTFSPYNTQNTVTHYEAFWGLYLPVTTTFRVCDIWRGFWVQRLLWDIGGSLVFGTSTVSQTRNAHNYIKDMDDEQQMYHESGKFARFLTQWSSSAQSLFERILELADDIVQAGYWKSNEVEIMSAWLEDLVRVNYKPPAISHNKAKTFNTEIRTAVCVTGVVECFNNPWNLTGVVESISSNDSKMDVFLYLSTNMTNKEKLRHVMQHNSTVKVFYEERYLDIAYSTSCKHVSRISERIVQSYFQQLWSLAKCYAMVKDYEKKMNLKYEILIRAAAGGVLTKLKQPFNISNRIVLPTDMHLKGVNDRFAIGPMNLMAHYMQRWNTLPSCHPKSLDSQDYLEHILSLYTNVILDKDLEYKIVCE</sequence>
<accession>A0A816A150</accession>
<proteinExistence type="predicted"/>
<protein>
    <recommendedName>
        <fullName evidence="2">DUF7796 domain-containing protein</fullName>
    </recommendedName>
</protein>
<dbReference type="Proteomes" id="UP000682733">
    <property type="component" value="Unassembled WGS sequence"/>
</dbReference>
<name>A0A816A150_9BILA</name>
<dbReference type="Pfam" id="PF03385">
    <property type="entry name" value="STELLO"/>
    <property type="match status" value="1"/>
</dbReference>
<dbReference type="PANTHER" id="PTHR31362">
    <property type="entry name" value="GLYCOSYLTRANSFERASE STELLO1-RELATED"/>
    <property type="match status" value="1"/>
</dbReference>